<name>A0A1H2XMM6_ACIFE</name>
<gene>
    <name evidence="2" type="ORF">SAMN05216495_10922</name>
</gene>
<evidence type="ECO:0000313" key="2">
    <source>
        <dbReference type="EMBL" id="SDW93549.1"/>
    </source>
</evidence>
<evidence type="ECO:0000256" key="1">
    <source>
        <dbReference type="SAM" id="SignalP"/>
    </source>
</evidence>
<dbReference type="Proteomes" id="UP000182379">
    <property type="component" value="Unassembled WGS sequence"/>
</dbReference>
<feature type="chain" id="PRO_5032600764" description="DUF4127 family protein" evidence="1">
    <location>
        <begin position="25"/>
        <end position="518"/>
    </location>
</feature>
<dbReference type="AlphaFoldDB" id="A0A1H2XMM6"/>
<reference evidence="2 3" key="1">
    <citation type="submission" date="2016-10" db="EMBL/GenBank/DDBJ databases">
        <authorList>
            <person name="Varghese N."/>
            <person name="Submissions S."/>
        </authorList>
    </citation>
    <scope>NUCLEOTIDE SEQUENCE [LARGE SCALE GENOMIC DNA]</scope>
    <source>
        <strain evidence="2 3">WCC6</strain>
    </source>
</reference>
<proteinExistence type="predicted"/>
<comment type="caution">
    <text evidence="2">The sequence shown here is derived from an EMBL/GenBank/DDBJ whole genome shotgun (WGS) entry which is preliminary data.</text>
</comment>
<feature type="signal peptide" evidence="1">
    <location>
        <begin position="1"/>
        <end position="24"/>
    </location>
</feature>
<accession>A0A1H2XMM6</accession>
<evidence type="ECO:0008006" key="4">
    <source>
        <dbReference type="Google" id="ProtNLM"/>
    </source>
</evidence>
<evidence type="ECO:0000313" key="3">
    <source>
        <dbReference type="Proteomes" id="UP000182379"/>
    </source>
</evidence>
<dbReference type="EMBL" id="FNOP01000009">
    <property type="protein sequence ID" value="SDW93549.1"/>
    <property type="molecule type" value="Genomic_DNA"/>
</dbReference>
<organism evidence="2 3">
    <name type="scientific">Acidaminococcus fermentans</name>
    <dbReference type="NCBI Taxonomy" id="905"/>
    <lineage>
        <taxon>Bacteria</taxon>
        <taxon>Bacillati</taxon>
        <taxon>Bacillota</taxon>
        <taxon>Negativicutes</taxon>
        <taxon>Acidaminococcales</taxon>
        <taxon>Acidaminococcaceae</taxon>
        <taxon>Acidaminococcus</taxon>
    </lineage>
</organism>
<dbReference type="Pfam" id="PF13552">
    <property type="entry name" value="DUF4127"/>
    <property type="match status" value="1"/>
</dbReference>
<keyword evidence="1" id="KW-0732">Signal</keyword>
<protein>
    <recommendedName>
        <fullName evidence="4">DUF4127 family protein</fullName>
    </recommendedName>
</protein>
<dbReference type="RefSeq" id="WP_074706183.1">
    <property type="nucleotide sequence ID" value="NZ_CALAKB010000044.1"/>
</dbReference>
<dbReference type="InterPro" id="IPR025394">
    <property type="entry name" value="DUF4127"/>
</dbReference>
<sequence length="518" mass="58354">MHFSLKSVLAGGLLLFSLMGTAEASPKILYVPLDNRPVCLEYTVDTAKAAGYPLTVPPEKDLSDHRGSGNNEALWNWLEKEAPHAEAAVIATDSLNYGGLVASRKHHHLEKYLKAKVQRLEKLKKDNPGLKIYAFSTIMRTPKQSIGKVEPGYYEEFGPKIFRLSQLQDKEDQDGSLTYPEIQERQTLLAQIPNMVMQDWRTRRLMNFQTNKRLIRLCQNGVFHYLALGKDDDAPLSQTHMEARHLKYVGDGITENRFQILPGVDQVGLLLVTRAINEIRGEKPRVYPLFAPGVGGDTIPLYSDERAEDSVRNQILASGGVETSHLKKADLVLAVNTPENGVCLDSTANDNAPYASRINREFAAELAELETRKPVALADISYANGADNGFMLAMTDAKALLGLTAYSGWNTADNSIGYALSQGILGKQIRPEERERLLKTRLLDDWIYQANVRYRISLGIDQHDFKLKYDLGKYYNRILSGTSRLFRQYVEDEPTLKGTPYTVEFPWNRMFEVDVRVK</sequence>